<dbReference type="PANTHER" id="PTHR36710">
    <property type="entry name" value="PECTINESTERASE INHIBITOR-LIKE"/>
    <property type="match status" value="1"/>
</dbReference>
<dbReference type="FunFam" id="1.20.140.40:FF:000008">
    <property type="entry name" value="Invertase/pectin methylesterase inhibitor family protein"/>
    <property type="match status" value="1"/>
</dbReference>
<gene>
    <name evidence="6" type="ORF">PVL29_026339</name>
</gene>
<evidence type="ECO:0000313" key="7">
    <source>
        <dbReference type="Proteomes" id="UP001168098"/>
    </source>
</evidence>
<reference evidence="6 7" key="1">
    <citation type="journal article" date="2023" name="BMC Biotechnol.">
        <title>Vitis rotundifolia cv Carlos genome sequencing.</title>
        <authorList>
            <person name="Huff M."/>
            <person name="Hulse-Kemp A."/>
            <person name="Scheffler B."/>
            <person name="Youngblood R."/>
            <person name="Simpson S."/>
            <person name="Babiker E."/>
            <person name="Staton M."/>
        </authorList>
    </citation>
    <scope>NUCLEOTIDE SEQUENCE [LARGE SCALE GENOMIC DNA]</scope>
    <source>
        <tissue evidence="6">Leaf</tissue>
    </source>
</reference>
<feature type="signal peptide" evidence="4">
    <location>
        <begin position="1"/>
        <end position="27"/>
    </location>
</feature>
<dbReference type="SUPFAM" id="SSF101148">
    <property type="entry name" value="Plant invertase/pectin methylesterase inhibitor"/>
    <property type="match status" value="1"/>
</dbReference>
<accession>A0AA38YM78</accession>
<dbReference type="EMBL" id="JARBHA010000019">
    <property type="protein sequence ID" value="KAJ9673017.1"/>
    <property type="molecule type" value="Genomic_DNA"/>
</dbReference>
<dbReference type="NCBIfam" id="TIGR01614">
    <property type="entry name" value="PME_inhib"/>
    <property type="match status" value="1"/>
</dbReference>
<proteinExistence type="inferred from homology"/>
<dbReference type="Pfam" id="PF04043">
    <property type="entry name" value="PMEI"/>
    <property type="match status" value="1"/>
</dbReference>
<evidence type="ECO:0000313" key="6">
    <source>
        <dbReference type="EMBL" id="KAJ9673017.1"/>
    </source>
</evidence>
<dbReference type="SMART" id="SM00856">
    <property type="entry name" value="PMEI"/>
    <property type="match status" value="1"/>
</dbReference>
<keyword evidence="1 4" id="KW-0732">Signal</keyword>
<comment type="caution">
    <text evidence="6">The sequence shown here is derived from an EMBL/GenBank/DDBJ whole genome shotgun (WGS) entry which is preliminary data.</text>
</comment>
<dbReference type="InterPro" id="IPR035513">
    <property type="entry name" value="Invertase/methylesterase_inhib"/>
</dbReference>
<dbReference type="AlphaFoldDB" id="A0AA38YM78"/>
<dbReference type="Proteomes" id="UP001168098">
    <property type="component" value="Unassembled WGS sequence"/>
</dbReference>
<protein>
    <recommendedName>
        <fullName evidence="5">Pectinesterase inhibitor domain-containing protein</fullName>
    </recommendedName>
</protein>
<feature type="chain" id="PRO_5041333852" description="Pectinesterase inhibitor domain-containing protein" evidence="4">
    <location>
        <begin position="28"/>
        <end position="178"/>
    </location>
</feature>
<evidence type="ECO:0000259" key="5">
    <source>
        <dbReference type="SMART" id="SM00856"/>
    </source>
</evidence>
<dbReference type="GO" id="GO:0046910">
    <property type="term" value="F:pectinesterase inhibitor activity"/>
    <property type="evidence" value="ECO:0007669"/>
    <property type="project" value="InterPro"/>
</dbReference>
<dbReference type="InterPro" id="IPR034086">
    <property type="entry name" value="PMEI_plant"/>
</dbReference>
<feature type="domain" description="Pectinesterase inhibitor" evidence="5">
    <location>
        <begin position="27"/>
        <end position="174"/>
    </location>
</feature>
<keyword evidence="2" id="KW-1015">Disulfide bond</keyword>
<dbReference type="PANTHER" id="PTHR36710:SF4">
    <property type="entry name" value="PLANT INVERTASE_PECTIN METHYLESTERASE INHIBITOR SUPERFAMILY PROTEIN"/>
    <property type="match status" value="1"/>
</dbReference>
<dbReference type="InterPro" id="IPR006501">
    <property type="entry name" value="Pectinesterase_inhib_dom"/>
</dbReference>
<dbReference type="Gene3D" id="1.20.140.40">
    <property type="entry name" value="Invertase/pectin methylesterase inhibitor family protein"/>
    <property type="match status" value="1"/>
</dbReference>
<organism evidence="6 7">
    <name type="scientific">Vitis rotundifolia</name>
    <name type="common">Muscadine grape</name>
    <dbReference type="NCBI Taxonomy" id="103349"/>
    <lineage>
        <taxon>Eukaryota</taxon>
        <taxon>Viridiplantae</taxon>
        <taxon>Streptophyta</taxon>
        <taxon>Embryophyta</taxon>
        <taxon>Tracheophyta</taxon>
        <taxon>Spermatophyta</taxon>
        <taxon>Magnoliopsida</taxon>
        <taxon>eudicotyledons</taxon>
        <taxon>Gunneridae</taxon>
        <taxon>Pentapetalae</taxon>
        <taxon>rosids</taxon>
        <taxon>Vitales</taxon>
        <taxon>Vitaceae</taxon>
        <taxon>Viteae</taxon>
        <taxon>Vitis</taxon>
    </lineage>
</organism>
<evidence type="ECO:0000256" key="3">
    <source>
        <dbReference type="ARBA" id="ARBA00038471"/>
    </source>
</evidence>
<evidence type="ECO:0000256" key="2">
    <source>
        <dbReference type="ARBA" id="ARBA00023157"/>
    </source>
</evidence>
<dbReference type="InterPro" id="IPR052421">
    <property type="entry name" value="PCW_Enzyme_Inhibitor"/>
</dbReference>
<dbReference type="CDD" id="cd15797">
    <property type="entry name" value="PMEI"/>
    <property type="match status" value="1"/>
</dbReference>
<comment type="similarity">
    <text evidence="3">Belongs to the PMEI family.</text>
</comment>
<evidence type="ECO:0000256" key="1">
    <source>
        <dbReference type="ARBA" id="ARBA00022729"/>
    </source>
</evidence>
<sequence>MAAVILLFLLTLSSPLFFGQTLKPVEAGDKLIESACHTAEVPVVCTQCVKSDERSGKADAVGIANIIIDCLMSHSSYLASNMSNLASNPAQNATKSAYEHCFLHCSDAKKALNSAALELKNGSYDSAELSLREAALYQGTCRYEFVSSNETYVPPNVYYDLKVFDILTVAAFRIIEKL</sequence>
<keyword evidence="7" id="KW-1185">Reference proteome</keyword>
<name>A0AA38YM78_VITRO</name>
<evidence type="ECO:0000256" key="4">
    <source>
        <dbReference type="SAM" id="SignalP"/>
    </source>
</evidence>